<dbReference type="Proteomes" id="UP001152795">
    <property type="component" value="Unassembled WGS sequence"/>
</dbReference>
<proteinExistence type="predicted"/>
<dbReference type="EMBL" id="CACRXK020001132">
    <property type="protein sequence ID" value="CAB3987191.1"/>
    <property type="molecule type" value="Genomic_DNA"/>
</dbReference>
<dbReference type="OrthoDB" id="8033604at2759"/>
<gene>
    <name evidence="1" type="ORF">PACLA_8A041499</name>
</gene>
<keyword evidence="2" id="KW-1185">Reference proteome</keyword>
<evidence type="ECO:0000313" key="1">
    <source>
        <dbReference type="EMBL" id="CAB3987191.1"/>
    </source>
</evidence>
<evidence type="ECO:0000313" key="2">
    <source>
        <dbReference type="Proteomes" id="UP001152795"/>
    </source>
</evidence>
<dbReference type="InterPro" id="IPR008042">
    <property type="entry name" value="Retrotrans_Pao"/>
</dbReference>
<dbReference type="PANTHER" id="PTHR47331">
    <property type="entry name" value="PHD-TYPE DOMAIN-CONTAINING PROTEIN"/>
    <property type="match status" value="1"/>
</dbReference>
<dbReference type="AlphaFoldDB" id="A0A7D9DJ96"/>
<accession>A0A7D9DJ96</accession>
<organism evidence="1 2">
    <name type="scientific">Paramuricea clavata</name>
    <name type="common">Red gorgonian</name>
    <name type="synonym">Violescent sea-whip</name>
    <dbReference type="NCBI Taxonomy" id="317549"/>
    <lineage>
        <taxon>Eukaryota</taxon>
        <taxon>Metazoa</taxon>
        <taxon>Cnidaria</taxon>
        <taxon>Anthozoa</taxon>
        <taxon>Octocorallia</taxon>
        <taxon>Malacalcyonacea</taxon>
        <taxon>Plexauridae</taxon>
        <taxon>Paramuricea</taxon>
    </lineage>
</organism>
<reference evidence="1" key="1">
    <citation type="submission" date="2020-04" db="EMBL/GenBank/DDBJ databases">
        <authorList>
            <person name="Alioto T."/>
            <person name="Alioto T."/>
            <person name="Gomez Garrido J."/>
        </authorList>
    </citation>
    <scope>NUCLEOTIDE SEQUENCE</scope>
    <source>
        <strain evidence="1">A484AB</strain>
    </source>
</reference>
<comment type="caution">
    <text evidence="1">The sequence shown here is derived from an EMBL/GenBank/DDBJ whole genome shotgun (WGS) entry which is preliminary data.</text>
</comment>
<protein>
    <submittedName>
        <fullName evidence="1">Uncharacterized protein</fullName>
    </submittedName>
</protein>
<dbReference type="Pfam" id="PF05380">
    <property type="entry name" value="Peptidase_A17"/>
    <property type="match status" value="1"/>
</dbReference>
<sequence length="199" mass="22312">MSKATDGSTPLAWDDPLPEKIMNRWQYWKDSLRDLQHVSIPRCYCPKEFCTTARPELHGFPDASQDAIGASVYLKLWNEKKEVSVSFVCRSTDITPQTNEIYPLCESDSEVRKEVDILATKVNTSNDAVGLGVKRFEGFSNLSSLQHAIAALIVIVRKVSIAIMKDGKKKVMLCHIKELILLVPGVVMKQDSTKDGEKE</sequence>
<name>A0A7D9DJ96_PARCT</name>
<dbReference type="PANTHER" id="PTHR47331:SF6">
    <property type="entry name" value="DOUBLECORTIN DOMAIN-CONTAINING PROTEIN"/>
    <property type="match status" value="1"/>
</dbReference>